<proteinExistence type="predicted"/>
<dbReference type="NCBIfam" id="NF041919">
    <property type="entry name" value="SAMP2"/>
    <property type="match status" value="1"/>
</dbReference>
<dbReference type="eggNOG" id="arCOG00535">
    <property type="taxonomic scope" value="Archaea"/>
</dbReference>
<dbReference type="KEGG" id="nmo:Nmlp_1082"/>
<dbReference type="InterPro" id="IPR016155">
    <property type="entry name" value="Mopterin_synth/thiamin_S_b"/>
</dbReference>
<dbReference type="InterPro" id="IPR053752">
    <property type="entry name" value="SAM_domain_containing"/>
</dbReference>
<evidence type="ECO:0000313" key="1">
    <source>
        <dbReference type="EMBL" id="CCQ35293.1"/>
    </source>
</evidence>
<reference evidence="1 2" key="1">
    <citation type="journal article" date="2013" name="Genome Announc.">
        <title>Genome of the haloarchaeon Natronomonas moolapensis, a neutrophilic member of a previously haloalkaliphilic genus.</title>
        <authorList>
            <person name="Dyall-Smith M.L."/>
            <person name="Pfeiffer F."/>
            <person name="Oberwinkler T."/>
            <person name="Klee K."/>
            <person name="Rampp M."/>
            <person name="Palm P."/>
            <person name="Gross K."/>
            <person name="Schuster S.C."/>
            <person name="Oesterhelt D."/>
        </authorList>
    </citation>
    <scope>NUCLEOTIDE SEQUENCE [LARGE SCALE GENOMIC DNA]</scope>
    <source>
        <strain evidence="2">DSM 18674 / JCM 14361 / 8.8.11</strain>
    </source>
</reference>
<dbReference type="GeneID" id="14650515"/>
<dbReference type="InterPro" id="IPR053834">
    <property type="entry name" value="SAMP2_halobacteria"/>
</dbReference>
<dbReference type="InterPro" id="IPR053833">
    <property type="entry name" value="SAMP2"/>
</dbReference>
<name>M1XYT3_NATM8</name>
<protein>
    <submittedName>
        <fullName evidence="1">Ubiquitin-like modifier protein SAMP2</fullName>
    </submittedName>
</protein>
<dbReference type="Gene3D" id="4.10.410.50">
    <property type="match status" value="1"/>
</dbReference>
<accession>M1XYT3</accession>
<dbReference type="SUPFAM" id="SSF54285">
    <property type="entry name" value="MoaD/ThiS"/>
    <property type="match status" value="1"/>
</dbReference>
<evidence type="ECO:0000313" key="2">
    <source>
        <dbReference type="Proteomes" id="UP000011867"/>
    </source>
</evidence>
<dbReference type="HOGENOM" id="CLU_114601_9_3_2"/>
<gene>
    <name evidence="1" type="primary">samp2</name>
    <name evidence="1" type="ordered locus">Nmlp_1082</name>
</gene>
<dbReference type="Pfam" id="PF21965">
    <property type="entry name" value="SAMP2"/>
    <property type="match status" value="1"/>
</dbReference>
<organism evidence="1 2">
    <name type="scientific">Natronomonas moolapensis (strain DSM 18674 / CECT 7526 / JCM 14361 / 8.8.11)</name>
    <dbReference type="NCBI Taxonomy" id="268739"/>
    <lineage>
        <taxon>Archaea</taxon>
        <taxon>Methanobacteriati</taxon>
        <taxon>Methanobacteriota</taxon>
        <taxon>Stenosarchaea group</taxon>
        <taxon>Halobacteria</taxon>
        <taxon>Halobacteriales</taxon>
        <taxon>Natronomonadaceae</taxon>
        <taxon>Natronomonas</taxon>
    </lineage>
</organism>
<keyword evidence="2" id="KW-1185">Reference proteome</keyword>
<dbReference type="Proteomes" id="UP000011867">
    <property type="component" value="Chromosome"/>
</dbReference>
<dbReference type="RefSeq" id="WP_015408143.1">
    <property type="nucleotide sequence ID" value="NC_020388.1"/>
</dbReference>
<dbReference type="OrthoDB" id="104640at2157"/>
<dbReference type="AlphaFoldDB" id="M1XYT3"/>
<dbReference type="STRING" id="268739.Nmlp_1082"/>
<sequence length="72" mass="7410">MDVTCEVLGGGTHELELDADATYGDVLEAVGLSTQEASVLVGDSPVPEDRRIEVDSVQVLRLIKGGATPGGT</sequence>
<dbReference type="EMBL" id="HF582854">
    <property type="protein sequence ID" value="CCQ35293.1"/>
    <property type="molecule type" value="Genomic_DNA"/>
</dbReference>